<feature type="transmembrane region" description="Helical" evidence="1">
    <location>
        <begin position="143"/>
        <end position="169"/>
    </location>
</feature>
<dbReference type="InterPro" id="IPR049458">
    <property type="entry name" value="EpsG-like"/>
</dbReference>
<evidence type="ECO:0000313" key="3">
    <source>
        <dbReference type="Proteomes" id="UP000029647"/>
    </source>
</evidence>
<feature type="transmembrane region" description="Helical" evidence="1">
    <location>
        <begin position="322"/>
        <end position="341"/>
    </location>
</feature>
<sequence>MDDFYFFTIFIALLSFGSRKLSFVFSIVGVFIFLSILPDTGFDYSRYEATFEGGYLIDSFPFFKTHSTIDAEPLYLWYNAFMSFVLNKNFQLFLSFNFLVCVFISKIAFKEVSITNFYLFWIFLLPVIIPTIFYYSPRSSISFFLILFAFMKFIRGNYVLAILAILAGISIHSQFLLISALLIFTYFFLNFKSKFQLDSSKRYIIIIAASLTVLLIFINYFSSVLVSLLSFLPSADLATAKLHYFETAREGFRVTSILSIIVYPLLAYKLVLNIKEQKLLMFKTEYLDRVFIIMLFAVICYGASINIAYFNNPHLAGRLSRFSDYIGMGILLPLSLIRIYNKKLLNPVLVLLVILSPIIFGTLYHNVDWGL</sequence>
<comment type="caution">
    <text evidence="2">The sequence shown here is derived from an EMBL/GenBank/DDBJ whole genome shotgun (WGS) entry which is preliminary data.</text>
</comment>
<feature type="transmembrane region" description="Helical" evidence="1">
    <location>
        <begin position="203"/>
        <end position="232"/>
    </location>
</feature>
<dbReference type="Pfam" id="PF14897">
    <property type="entry name" value="EpsG"/>
    <property type="match status" value="1"/>
</dbReference>
<gene>
    <name evidence="2" type="ORF">JCM19275_687</name>
</gene>
<reference evidence="2 3" key="1">
    <citation type="journal article" date="2014" name="Genome Announc.">
        <title>Draft Genome Sequences of Marine Flavobacterium Nonlabens Strains NR17, NR24, NR27, NR32, NR33, and Ara13.</title>
        <authorList>
            <person name="Nakanishi M."/>
            <person name="Meirelles P."/>
            <person name="Suzuki R."/>
            <person name="Takatani N."/>
            <person name="Mino S."/>
            <person name="Suda W."/>
            <person name="Oshima K."/>
            <person name="Hattori M."/>
            <person name="Ohkuma M."/>
            <person name="Hosokawa M."/>
            <person name="Miyashita K."/>
            <person name="Thompson F.L."/>
            <person name="Niwa A."/>
            <person name="Sawabe T."/>
            <person name="Sawabe T."/>
        </authorList>
    </citation>
    <scope>NUCLEOTIDE SEQUENCE [LARGE SCALE GENOMIC DNA]</scope>
    <source>
        <strain evidence="3">JCM19275</strain>
    </source>
</reference>
<organism evidence="2 3">
    <name type="scientific">Nonlabens ulvanivorans</name>
    <name type="common">Persicivirga ulvanivorans</name>
    <dbReference type="NCBI Taxonomy" id="906888"/>
    <lineage>
        <taxon>Bacteria</taxon>
        <taxon>Pseudomonadati</taxon>
        <taxon>Bacteroidota</taxon>
        <taxon>Flavobacteriia</taxon>
        <taxon>Flavobacteriales</taxon>
        <taxon>Flavobacteriaceae</taxon>
        <taxon>Nonlabens</taxon>
    </lineage>
</organism>
<evidence type="ECO:0000256" key="1">
    <source>
        <dbReference type="SAM" id="Phobius"/>
    </source>
</evidence>
<accession>A0A090WH19</accession>
<feature type="transmembrane region" description="Helical" evidence="1">
    <location>
        <begin position="90"/>
        <end position="109"/>
    </location>
</feature>
<keyword evidence="1" id="KW-0472">Membrane</keyword>
<dbReference type="Proteomes" id="UP000029647">
    <property type="component" value="Unassembled WGS sequence"/>
</dbReference>
<name>A0A090WH19_NONUL</name>
<feature type="transmembrane region" description="Helical" evidence="1">
    <location>
        <begin position="175"/>
        <end position="191"/>
    </location>
</feature>
<feature type="transmembrane region" description="Helical" evidence="1">
    <location>
        <begin position="6"/>
        <end position="37"/>
    </location>
</feature>
<dbReference type="AlphaFoldDB" id="A0A090WH19"/>
<feature type="transmembrane region" description="Helical" evidence="1">
    <location>
        <begin position="115"/>
        <end position="136"/>
    </location>
</feature>
<feature type="transmembrane region" description="Helical" evidence="1">
    <location>
        <begin position="252"/>
        <end position="271"/>
    </location>
</feature>
<proteinExistence type="predicted"/>
<keyword evidence="1" id="KW-1133">Transmembrane helix</keyword>
<evidence type="ECO:0000313" key="2">
    <source>
        <dbReference type="EMBL" id="GAL76281.1"/>
    </source>
</evidence>
<dbReference type="EMBL" id="BBNT01000009">
    <property type="protein sequence ID" value="GAL76281.1"/>
    <property type="molecule type" value="Genomic_DNA"/>
</dbReference>
<feature type="transmembrane region" description="Helical" evidence="1">
    <location>
        <begin position="291"/>
        <end position="310"/>
    </location>
</feature>
<keyword evidence="1" id="KW-0812">Transmembrane</keyword>
<protein>
    <submittedName>
        <fullName evidence="2">Uncharacterized protein</fullName>
    </submittedName>
</protein>
<feature type="transmembrane region" description="Helical" evidence="1">
    <location>
        <begin position="348"/>
        <end position="367"/>
    </location>
</feature>